<dbReference type="Pfam" id="PF03009">
    <property type="entry name" value="GDPD"/>
    <property type="match status" value="1"/>
</dbReference>
<dbReference type="EMBL" id="QXIR01000013">
    <property type="protein sequence ID" value="RIW33628.1"/>
    <property type="molecule type" value="Genomic_DNA"/>
</dbReference>
<dbReference type="SUPFAM" id="SSF51695">
    <property type="entry name" value="PLC-like phosphodiesterases"/>
    <property type="match status" value="1"/>
</dbReference>
<reference evidence="2 3" key="1">
    <citation type="submission" date="2018-09" db="EMBL/GenBank/DDBJ databases">
        <title>Bacillus saliacetes sp. nov., isolated from Thai shrimp paste (Ka-pi).</title>
        <authorList>
            <person name="Daroonpunt R."/>
            <person name="Tanasupawat S."/>
            <person name="Yiamsombut S."/>
        </authorList>
    </citation>
    <scope>NUCLEOTIDE SEQUENCE [LARGE SCALE GENOMIC DNA]</scope>
    <source>
        <strain evidence="2 3">SKP7-4</strain>
    </source>
</reference>
<comment type="caution">
    <text evidence="2">The sequence shown here is derived from an EMBL/GenBank/DDBJ whole genome shotgun (WGS) entry which is preliminary data.</text>
</comment>
<organism evidence="2 3">
    <name type="scientific">Bacillus salacetis</name>
    <dbReference type="NCBI Taxonomy" id="2315464"/>
    <lineage>
        <taxon>Bacteria</taxon>
        <taxon>Bacillati</taxon>
        <taxon>Bacillota</taxon>
        <taxon>Bacilli</taxon>
        <taxon>Bacillales</taxon>
        <taxon>Bacillaceae</taxon>
        <taxon>Bacillus</taxon>
    </lineage>
</organism>
<dbReference type="InterPro" id="IPR030395">
    <property type="entry name" value="GP_PDE_dom"/>
</dbReference>
<dbReference type="CDD" id="cd08563">
    <property type="entry name" value="GDPD_TtGDE_like"/>
    <property type="match status" value="1"/>
</dbReference>
<dbReference type="GO" id="GO:0008081">
    <property type="term" value="F:phosphoric diester hydrolase activity"/>
    <property type="evidence" value="ECO:0007669"/>
    <property type="project" value="InterPro"/>
</dbReference>
<evidence type="ECO:0000313" key="3">
    <source>
        <dbReference type="Proteomes" id="UP000265801"/>
    </source>
</evidence>
<evidence type="ECO:0000313" key="2">
    <source>
        <dbReference type="EMBL" id="RIW33628.1"/>
    </source>
</evidence>
<sequence>MSLVFAHRGSAGTHPENTMEAFKEGERVGADGIELDVQLSKDGEVVVIHDETVDRTTNGKGFIKDLTLKEIRKLDAGNKYKKFLKKTRIPTLREVFEWMMTNEMICNIELKNGVIPYPRLEEKVIELINEFSFQNRTIISSFNHYSIVHCYRLDPDIEIAPLYSNGLFMPWVYAQSIHAESIHPNIKVAPDALIIDSMKAGVAVRPYTINNEAVMKRLFTINCSAIITDFPEKAIKIRESMSI</sequence>
<dbReference type="Gene3D" id="3.20.20.190">
    <property type="entry name" value="Phosphatidylinositol (PI) phosphodiesterase"/>
    <property type="match status" value="1"/>
</dbReference>
<dbReference type="Proteomes" id="UP000265801">
    <property type="component" value="Unassembled WGS sequence"/>
</dbReference>
<dbReference type="RefSeq" id="WP_119546986.1">
    <property type="nucleotide sequence ID" value="NZ_QXIR01000013.1"/>
</dbReference>
<dbReference type="PROSITE" id="PS51704">
    <property type="entry name" value="GP_PDE"/>
    <property type="match status" value="1"/>
</dbReference>
<accession>A0A3A1QXS1</accession>
<keyword evidence="3" id="KW-1185">Reference proteome</keyword>
<dbReference type="PANTHER" id="PTHR46211:SF1">
    <property type="entry name" value="GLYCEROPHOSPHODIESTER PHOSPHODIESTERASE, CYTOPLASMIC"/>
    <property type="match status" value="1"/>
</dbReference>
<evidence type="ECO:0000259" key="1">
    <source>
        <dbReference type="PROSITE" id="PS51704"/>
    </source>
</evidence>
<proteinExistence type="predicted"/>
<gene>
    <name evidence="2" type="ORF">D3H55_11150</name>
</gene>
<feature type="domain" description="GP-PDE" evidence="1">
    <location>
        <begin position="2"/>
        <end position="238"/>
    </location>
</feature>
<dbReference type="GO" id="GO:0006629">
    <property type="term" value="P:lipid metabolic process"/>
    <property type="evidence" value="ECO:0007669"/>
    <property type="project" value="InterPro"/>
</dbReference>
<name>A0A3A1QXS1_9BACI</name>
<protein>
    <submittedName>
        <fullName evidence="2">Glycerophosphodiester phosphodiesterase</fullName>
    </submittedName>
</protein>
<dbReference type="InterPro" id="IPR017946">
    <property type="entry name" value="PLC-like_Pdiesterase_TIM-brl"/>
</dbReference>
<dbReference type="OrthoDB" id="384721at2"/>
<dbReference type="AlphaFoldDB" id="A0A3A1QXS1"/>
<dbReference type="PANTHER" id="PTHR46211">
    <property type="entry name" value="GLYCEROPHOSPHORYL DIESTER PHOSPHODIESTERASE"/>
    <property type="match status" value="1"/>
</dbReference>